<dbReference type="Proteomes" id="UP001057561">
    <property type="component" value="Chromosome"/>
</dbReference>
<protein>
    <recommendedName>
        <fullName evidence="3">Antitoxin</fullName>
    </recommendedName>
</protein>
<evidence type="ECO:0000313" key="1">
    <source>
        <dbReference type="EMBL" id="UUO15588.1"/>
    </source>
</evidence>
<proteinExistence type="predicted"/>
<gene>
    <name evidence="1" type="ORF">NG743_00535</name>
</gene>
<keyword evidence="2" id="KW-1185">Reference proteome</keyword>
<dbReference type="SUPFAM" id="SSF141694">
    <property type="entry name" value="AF2212/PG0164-like"/>
    <property type="match status" value="1"/>
</dbReference>
<dbReference type="RefSeq" id="WP_228043959.1">
    <property type="nucleotide sequence ID" value="NZ_CP099464.1"/>
</dbReference>
<evidence type="ECO:0008006" key="3">
    <source>
        <dbReference type="Google" id="ProtNLM"/>
    </source>
</evidence>
<evidence type="ECO:0000313" key="2">
    <source>
        <dbReference type="Proteomes" id="UP001057561"/>
    </source>
</evidence>
<sequence length="88" mass="9965">MTVKQYGKKAMIQTLDALFDGAVLLPEVPLNIKSGTRVRIIVESLLPDEKPKPKTFLQTAKSLNLQGRPDWSTNIDQYLHEENISENE</sequence>
<dbReference type="EMBL" id="CP099464">
    <property type="protein sequence ID" value="UUO15588.1"/>
    <property type="molecule type" value="Genomic_DNA"/>
</dbReference>
<name>A0ABY5LUA0_9CYAN</name>
<accession>A0ABY5LUA0</accession>
<organism evidence="1 2">
    <name type="scientific">Dolichospermum heterosporum TAC447</name>
    <dbReference type="NCBI Taxonomy" id="747523"/>
    <lineage>
        <taxon>Bacteria</taxon>
        <taxon>Bacillati</taxon>
        <taxon>Cyanobacteriota</taxon>
        <taxon>Cyanophyceae</taxon>
        <taxon>Nostocales</taxon>
        <taxon>Aphanizomenonaceae</taxon>
        <taxon>Dolichospermum</taxon>
        <taxon>Dolichospermum heterosporum</taxon>
    </lineage>
</organism>
<reference evidence="1" key="1">
    <citation type="submission" date="2022-06" db="EMBL/GenBank/DDBJ databases">
        <title>Nostosin G and Spiroidesin B from the Cyanobacterium Dolichospermum sp. NIES-1697.</title>
        <authorList>
            <person name="Phan C.-S."/>
            <person name="Mehjabin J.J."/>
            <person name="Anas A.R.J."/>
            <person name="Hayasaka M."/>
            <person name="Onoki R."/>
            <person name="Wang J."/>
            <person name="Umezawa T."/>
            <person name="Washio K."/>
            <person name="Morikawa M."/>
            <person name="Okino T."/>
        </authorList>
    </citation>
    <scope>NUCLEOTIDE SEQUENCE</scope>
    <source>
        <strain evidence="1">NIES-1697</strain>
    </source>
</reference>